<dbReference type="SUPFAM" id="SSF53067">
    <property type="entry name" value="Actin-like ATPase domain"/>
    <property type="match status" value="1"/>
</dbReference>
<comment type="caution">
    <text evidence="2">The sequence shown here is derived from an EMBL/GenBank/DDBJ whole genome shotgun (WGS) entry which is preliminary data.</text>
</comment>
<keyword evidence="3" id="KW-1185">Reference proteome</keyword>
<dbReference type="InterPro" id="IPR000600">
    <property type="entry name" value="ROK"/>
</dbReference>
<organism evidence="2 3">
    <name type="scientific">Melghirimyces profundicolus</name>
    <dbReference type="NCBI Taxonomy" id="1242148"/>
    <lineage>
        <taxon>Bacteria</taxon>
        <taxon>Bacillati</taxon>
        <taxon>Bacillota</taxon>
        <taxon>Bacilli</taxon>
        <taxon>Bacillales</taxon>
        <taxon>Thermoactinomycetaceae</taxon>
        <taxon>Melghirimyces</taxon>
    </lineage>
</organism>
<dbReference type="Proteomes" id="UP000244240">
    <property type="component" value="Unassembled WGS sequence"/>
</dbReference>
<reference evidence="2 3" key="1">
    <citation type="submission" date="2018-04" db="EMBL/GenBank/DDBJ databases">
        <title>Genomic Encyclopedia of Archaeal and Bacterial Type Strains, Phase II (KMG-II): from individual species to whole genera.</title>
        <authorList>
            <person name="Goeker M."/>
        </authorList>
    </citation>
    <scope>NUCLEOTIDE SEQUENCE [LARGE SCALE GENOMIC DNA]</scope>
    <source>
        <strain evidence="2 3">DSM 45787</strain>
    </source>
</reference>
<evidence type="ECO:0000313" key="3">
    <source>
        <dbReference type="Proteomes" id="UP000244240"/>
    </source>
</evidence>
<dbReference type="PANTHER" id="PTHR18964">
    <property type="entry name" value="ROK (REPRESSOR, ORF, KINASE) FAMILY"/>
    <property type="match status" value="1"/>
</dbReference>
<name>A0A2T6BQY6_9BACL</name>
<dbReference type="RefSeq" id="WP_108024484.1">
    <property type="nucleotide sequence ID" value="NZ_QBKR01000016.1"/>
</dbReference>
<dbReference type="Pfam" id="PF00480">
    <property type="entry name" value="ROK"/>
    <property type="match status" value="1"/>
</dbReference>
<dbReference type="InterPro" id="IPR043129">
    <property type="entry name" value="ATPase_NBD"/>
</dbReference>
<gene>
    <name evidence="2" type="ORF">C8P63_11675</name>
</gene>
<dbReference type="CDD" id="cd23763">
    <property type="entry name" value="ASKHA_ATPase_ROK"/>
    <property type="match status" value="1"/>
</dbReference>
<dbReference type="PANTHER" id="PTHR18964:SF173">
    <property type="entry name" value="GLUCOKINASE"/>
    <property type="match status" value="1"/>
</dbReference>
<dbReference type="AlphaFoldDB" id="A0A2T6BQY6"/>
<dbReference type="EMBL" id="QBKR01000016">
    <property type="protein sequence ID" value="PTX58488.1"/>
    <property type="molecule type" value="Genomic_DNA"/>
</dbReference>
<dbReference type="OrthoDB" id="9795247at2"/>
<dbReference type="Gene3D" id="3.30.420.40">
    <property type="match status" value="1"/>
</dbReference>
<comment type="similarity">
    <text evidence="1">Belongs to the ROK (NagC/XylR) family.</text>
</comment>
<evidence type="ECO:0000313" key="2">
    <source>
        <dbReference type="EMBL" id="PTX58488.1"/>
    </source>
</evidence>
<protein>
    <submittedName>
        <fullName evidence="2">ROK family protein</fullName>
    </submittedName>
</protein>
<proteinExistence type="inferred from homology"/>
<evidence type="ECO:0000256" key="1">
    <source>
        <dbReference type="ARBA" id="ARBA00006479"/>
    </source>
</evidence>
<sequence length="134" mass="14861">MNSYTIGLDIGGTKIAAGLIDKQGRCLHDVTLPSLPDDSEAMFKQVKASVDRLVEKGNAPTHSIRGLGIGVPGKVDRERGIAVMQANLPWRNFPLISRLKEYYPWPILLDHDVAAAAYGEWVHSRGVRRRHSFT</sequence>
<accession>A0A2T6BQY6</accession>